<dbReference type="InterPro" id="IPR011697">
    <property type="entry name" value="Peptidase_C26"/>
</dbReference>
<keyword evidence="1" id="KW-0378">Hydrolase</keyword>
<name>A0ABW1T3J3_9ACTN</name>
<evidence type="ECO:0000313" key="2">
    <source>
        <dbReference type="Proteomes" id="UP001596138"/>
    </source>
</evidence>
<dbReference type="PANTHER" id="PTHR43235:SF1">
    <property type="entry name" value="GLUTAMINE AMIDOTRANSFERASE PB2B2.05-RELATED"/>
    <property type="match status" value="1"/>
</dbReference>
<dbReference type="InterPro" id="IPR044668">
    <property type="entry name" value="PuuD-like"/>
</dbReference>
<sequence length="237" mass="24884">MKWSTTPVIGICAARGRFQGTEGDPPVDFLPAAYTSAVDAADGICVLLPQSTSTPIRVNEVLDIVNGVIVTGGPDLHPTTYGETSGSLAGGFDVPVQEYELALVRAALDRNIPLLGIGRGMQVLNVALGGTVGQAHRGAVSAEHRIRLEAGSRLAASTGELHLVVNYHADQEVGVLADGLRVSGVSVRDGIARAIEHSQLEFVVGVQWHPEPDQSSTIVAALVMAARRATTTSFEWC</sequence>
<comment type="caution">
    <text evidence="1">The sequence shown here is derived from an EMBL/GenBank/DDBJ whole genome shotgun (WGS) entry which is preliminary data.</text>
</comment>
<accession>A0ABW1T3J3</accession>
<gene>
    <name evidence="1" type="ORF">ACFQGU_15640</name>
</gene>
<dbReference type="Pfam" id="PF07722">
    <property type="entry name" value="Peptidase_C26"/>
    <property type="match status" value="1"/>
</dbReference>
<dbReference type="PROSITE" id="PS51273">
    <property type="entry name" value="GATASE_TYPE_1"/>
    <property type="match status" value="1"/>
</dbReference>
<organism evidence="1 2">
    <name type="scientific">Longivirga aurantiaca</name>
    <dbReference type="NCBI Taxonomy" id="1837743"/>
    <lineage>
        <taxon>Bacteria</taxon>
        <taxon>Bacillati</taxon>
        <taxon>Actinomycetota</taxon>
        <taxon>Actinomycetes</taxon>
        <taxon>Sporichthyales</taxon>
        <taxon>Sporichthyaceae</taxon>
        <taxon>Longivirga</taxon>
    </lineage>
</organism>
<dbReference type="InterPro" id="IPR029062">
    <property type="entry name" value="Class_I_gatase-like"/>
</dbReference>
<dbReference type="Proteomes" id="UP001596138">
    <property type="component" value="Unassembled WGS sequence"/>
</dbReference>
<dbReference type="EMBL" id="JBHSTI010000015">
    <property type="protein sequence ID" value="MFC6239312.1"/>
    <property type="molecule type" value="Genomic_DNA"/>
</dbReference>
<protein>
    <submittedName>
        <fullName evidence="1">Gamma-glutamyl-gamma-aminobutyrate hydrolase family protein</fullName>
    </submittedName>
</protein>
<dbReference type="SUPFAM" id="SSF52317">
    <property type="entry name" value="Class I glutamine amidotransferase-like"/>
    <property type="match status" value="1"/>
</dbReference>
<dbReference type="PANTHER" id="PTHR43235">
    <property type="entry name" value="GLUTAMINE AMIDOTRANSFERASE PB2B2.05-RELATED"/>
    <property type="match status" value="1"/>
</dbReference>
<dbReference type="RefSeq" id="WP_386768496.1">
    <property type="nucleotide sequence ID" value="NZ_JBHSTI010000015.1"/>
</dbReference>
<dbReference type="Gene3D" id="3.40.50.880">
    <property type="match status" value="1"/>
</dbReference>
<evidence type="ECO:0000313" key="1">
    <source>
        <dbReference type="EMBL" id="MFC6239312.1"/>
    </source>
</evidence>
<keyword evidence="2" id="KW-1185">Reference proteome</keyword>
<reference evidence="2" key="1">
    <citation type="journal article" date="2019" name="Int. J. Syst. Evol. Microbiol.">
        <title>The Global Catalogue of Microorganisms (GCM) 10K type strain sequencing project: providing services to taxonomists for standard genome sequencing and annotation.</title>
        <authorList>
            <consortium name="The Broad Institute Genomics Platform"/>
            <consortium name="The Broad Institute Genome Sequencing Center for Infectious Disease"/>
            <person name="Wu L."/>
            <person name="Ma J."/>
        </authorList>
    </citation>
    <scope>NUCLEOTIDE SEQUENCE [LARGE SCALE GENOMIC DNA]</scope>
    <source>
        <strain evidence="2">CGMCC 4.7317</strain>
    </source>
</reference>
<dbReference type="GO" id="GO:0016787">
    <property type="term" value="F:hydrolase activity"/>
    <property type="evidence" value="ECO:0007669"/>
    <property type="project" value="UniProtKB-KW"/>
</dbReference>
<proteinExistence type="predicted"/>